<feature type="domain" description="BRCT" evidence="2">
    <location>
        <begin position="157"/>
        <end position="247"/>
    </location>
</feature>
<dbReference type="InterPro" id="IPR001357">
    <property type="entry name" value="BRCT_dom"/>
</dbReference>
<dbReference type="SMART" id="SM00292">
    <property type="entry name" value="BRCT"/>
    <property type="match status" value="1"/>
</dbReference>
<dbReference type="AlphaFoldDB" id="A0A1B6CWF5"/>
<dbReference type="PANTHER" id="PTHR14625:SF3">
    <property type="entry name" value="MICROCEPHALIN"/>
    <property type="match status" value="1"/>
</dbReference>
<feature type="compositionally biased region" description="Polar residues" evidence="1">
    <location>
        <begin position="412"/>
        <end position="424"/>
    </location>
</feature>
<organism evidence="3">
    <name type="scientific">Clastoptera arizonana</name>
    <name type="common">Arizona spittle bug</name>
    <dbReference type="NCBI Taxonomy" id="38151"/>
    <lineage>
        <taxon>Eukaryota</taxon>
        <taxon>Metazoa</taxon>
        <taxon>Ecdysozoa</taxon>
        <taxon>Arthropoda</taxon>
        <taxon>Hexapoda</taxon>
        <taxon>Insecta</taxon>
        <taxon>Pterygota</taxon>
        <taxon>Neoptera</taxon>
        <taxon>Paraneoptera</taxon>
        <taxon>Hemiptera</taxon>
        <taxon>Auchenorrhyncha</taxon>
        <taxon>Cercopoidea</taxon>
        <taxon>Clastopteridae</taxon>
        <taxon>Clastoptera</taxon>
    </lineage>
</organism>
<protein>
    <recommendedName>
        <fullName evidence="2">BRCT domain-containing protein</fullName>
    </recommendedName>
</protein>
<dbReference type="InterPro" id="IPR022047">
    <property type="entry name" value="Microcephalin-like"/>
</dbReference>
<dbReference type="InterPro" id="IPR036420">
    <property type="entry name" value="BRCT_dom_sf"/>
</dbReference>
<accession>A0A1B6CWF5</accession>
<feature type="region of interest" description="Disordered" evidence="1">
    <location>
        <begin position="268"/>
        <end position="287"/>
    </location>
</feature>
<evidence type="ECO:0000313" key="3">
    <source>
        <dbReference type="EMBL" id="JAS17758.1"/>
    </source>
</evidence>
<dbReference type="EMBL" id="GEDC01019540">
    <property type="protein sequence ID" value="JAS17758.1"/>
    <property type="molecule type" value="Transcribed_RNA"/>
</dbReference>
<evidence type="ECO:0000259" key="2">
    <source>
        <dbReference type="PROSITE" id="PS50172"/>
    </source>
</evidence>
<gene>
    <name evidence="3" type="ORF">g.13611</name>
</gene>
<reference evidence="3" key="1">
    <citation type="submission" date="2015-12" db="EMBL/GenBank/DDBJ databases">
        <title>De novo transcriptome assembly of four potential Pierce s Disease insect vectors from Arizona vineyards.</title>
        <authorList>
            <person name="Tassone E.E."/>
        </authorList>
    </citation>
    <scope>NUCLEOTIDE SEQUENCE</scope>
</reference>
<name>A0A1B6CWF5_9HEMI</name>
<dbReference type="PROSITE" id="PS50172">
    <property type="entry name" value="BRCT"/>
    <property type="match status" value="1"/>
</dbReference>
<sequence length="622" mass="70367">RNDAKKIIKDFGLKISTFTPRSSDKYSKISNECSTPKSASMKRQVSMFPTKCYSTSKLFHKNEIERNSSEIKNLSCMEFESSDSSIRQQDETIKELLETPKMINASIQNVVPVSGIKKLAESPSSSLSLSTPTSREKKIWSAQSSMEINGISEIQESSTSILNGVIAFIDVRTDLENRSQGVKDVLLSLGANVERYFTRKVNVVIFKDGRMSTFERAKSWNVPMVSLLWIEACRKEHKLVDKKLYPPIGIGKYEEELPLHILSKKKTQKKITTKNGTTHQMRSKKKGLDKDKAIEFQNFEEPGPLAKISPSHEDKFIQMLLSMAGDEIKEFLSRPIKESIDETGGLPLSVHLLKKHFHERRAKTSIKDSIGSFEENKFSDKGRIRLRKLVFPSSSDEENDPMSNKVERNNENDTSNLTKKTDIQESSSKVLQLLQKNSRKSAPAILFKAKSRQSAPAKILQKYLEKDNGIDLNTKAKNILQYFGNKDKNLNNVNNPNENELSQKDIDNRKSEDEAIAHPNEIEVLTNNEINKFQTILDGSLNNKKIIKENETHEIQMIPMTPPNKGTIKPSSKQKHKLLPIGSNIFINEPISPSTVSSPIKCPYIVTPERKKTKITNLIVSC</sequence>
<proteinExistence type="predicted"/>
<evidence type="ECO:0000256" key="1">
    <source>
        <dbReference type="SAM" id="MobiDB-lite"/>
    </source>
</evidence>
<feature type="non-terminal residue" evidence="3">
    <location>
        <position position="1"/>
    </location>
</feature>
<dbReference type="GO" id="GO:0000278">
    <property type="term" value="P:mitotic cell cycle"/>
    <property type="evidence" value="ECO:0007669"/>
    <property type="project" value="TreeGrafter"/>
</dbReference>
<feature type="region of interest" description="Disordered" evidence="1">
    <location>
        <begin position="392"/>
        <end position="424"/>
    </location>
</feature>
<dbReference type="CDD" id="cd17716">
    <property type="entry name" value="BRCT_microcephalin_rpt1"/>
    <property type="match status" value="1"/>
</dbReference>
<dbReference type="PANTHER" id="PTHR14625">
    <property type="entry name" value="MICROCEPHALIN"/>
    <property type="match status" value="1"/>
</dbReference>
<dbReference type="SUPFAM" id="SSF52113">
    <property type="entry name" value="BRCT domain"/>
    <property type="match status" value="1"/>
</dbReference>
<dbReference type="Gene3D" id="3.40.50.10190">
    <property type="entry name" value="BRCT domain"/>
    <property type="match status" value="1"/>
</dbReference>
<dbReference type="Pfam" id="PF12738">
    <property type="entry name" value="PTCB-BRCT"/>
    <property type="match status" value="1"/>
</dbReference>